<keyword evidence="4 14" id="KW-0997">Cell inner membrane</keyword>
<dbReference type="CDD" id="cd00082">
    <property type="entry name" value="HisKA"/>
    <property type="match status" value="1"/>
</dbReference>
<feature type="domain" description="Histidine kinase" evidence="15">
    <location>
        <begin position="232"/>
        <end position="449"/>
    </location>
</feature>
<dbReference type="InterPro" id="IPR036890">
    <property type="entry name" value="HATPase_C_sf"/>
</dbReference>
<dbReference type="InterPro" id="IPR003661">
    <property type="entry name" value="HisK_dim/P_dom"/>
</dbReference>
<evidence type="ECO:0000313" key="17">
    <source>
        <dbReference type="EMBL" id="QHJ00501.1"/>
    </source>
</evidence>
<protein>
    <recommendedName>
        <fullName evidence="14">Sensor protein</fullName>
        <ecNumber evidence="14">2.7.13.3</ecNumber>
    </recommendedName>
</protein>
<keyword evidence="18" id="KW-1185">Reference proteome</keyword>
<comment type="function">
    <text evidence="14">Member of a two-component regulatory system.</text>
</comment>
<dbReference type="InterPro" id="IPR050428">
    <property type="entry name" value="TCS_sensor_his_kinase"/>
</dbReference>
<dbReference type="Pfam" id="PF02518">
    <property type="entry name" value="HATPase_c"/>
    <property type="match status" value="1"/>
</dbReference>
<dbReference type="GO" id="GO:0005524">
    <property type="term" value="F:ATP binding"/>
    <property type="evidence" value="ECO:0007669"/>
    <property type="project" value="UniProtKB-KW"/>
</dbReference>
<evidence type="ECO:0000256" key="14">
    <source>
        <dbReference type="RuleBase" id="RU364088"/>
    </source>
</evidence>
<evidence type="ECO:0000313" key="18">
    <source>
        <dbReference type="Proteomes" id="UP000464787"/>
    </source>
</evidence>
<sequence length="455" mass="49074">MRLLPPTGSMALRLAAMLALLAVVVFASVGAVLHWSLAQELRFSEQLQMEAKAHAVELLLERSQAPVTDLQREIAELQAGDGDLRIWLVDRAGHIVFGRPDLPFGAGEDRQPLVTIERTVDRSGPHAGLRIVVGLHPRARLALMRRFDRTTLQVCLGGILATGLLAVLVARRGLRPLRRLSADAAGISPLSLSQRLAAPAGAQELDPLVESFNQTLDRVERAYRQLENFSADVAHELRTPLAVMMAGLEVSLSRERPVQEMRETVGTALEEVRELSSIVDDMLFLARADRGEAAADLLPVALEEQAAQVIDFLDASIEQGGHRVRVEGRATVQANAALVRRAIFNLLGNALRHGAQGSEVVLSLEPTQHAGGARLSVRNAGPGLSEADCGRMFDRFWRREGSRSRSHESEGHGLGLSIVRAVALMHGGDTFASSRGGVTTVGLSLQAKDAGAREA</sequence>
<organism evidence="17 18">
    <name type="scientific">Xylophilus rhododendri</name>
    <dbReference type="NCBI Taxonomy" id="2697032"/>
    <lineage>
        <taxon>Bacteria</taxon>
        <taxon>Pseudomonadati</taxon>
        <taxon>Pseudomonadota</taxon>
        <taxon>Betaproteobacteria</taxon>
        <taxon>Burkholderiales</taxon>
        <taxon>Xylophilus</taxon>
    </lineage>
</organism>
<dbReference type="InterPro" id="IPR006290">
    <property type="entry name" value="CztS_silS_copS"/>
</dbReference>
<evidence type="ECO:0000259" key="16">
    <source>
        <dbReference type="PROSITE" id="PS50885"/>
    </source>
</evidence>
<evidence type="ECO:0000256" key="5">
    <source>
        <dbReference type="ARBA" id="ARBA00022553"/>
    </source>
</evidence>
<reference evidence="17 18" key="1">
    <citation type="submission" date="2020-01" db="EMBL/GenBank/DDBJ databases">
        <title>Genome sequencing of strain KACC 21265.</title>
        <authorList>
            <person name="Heo J."/>
            <person name="Kim S.-J."/>
            <person name="Kim J.-S."/>
            <person name="Hong S.-B."/>
            <person name="Kwon S.-W."/>
        </authorList>
    </citation>
    <scope>NUCLEOTIDE SEQUENCE [LARGE SCALE GENOMIC DNA]</scope>
    <source>
        <strain evidence="17 18">KACC 21265</strain>
    </source>
</reference>
<evidence type="ECO:0000256" key="1">
    <source>
        <dbReference type="ARBA" id="ARBA00000085"/>
    </source>
</evidence>
<dbReference type="PROSITE" id="PS50885">
    <property type="entry name" value="HAMP"/>
    <property type="match status" value="1"/>
</dbReference>
<evidence type="ECO:0000256" key="13">
    <source>
        <dbReference type="ARBA" id="ARBA00023136"/>
    </source>
</evidence>
<keyword evidence="13 14" id="KW-0472">Membrane</keyword>
<dbReference type="PANTHER" id="PTHR45436:SF9">
    <property type="entry name" value="SENSOR PROTEIN"/>
    <property type="match status" value="1"/>
</dbReference>
<dbReference type="SUPFAM" id="SSF55874">
    <property type="entry name" value="ATPase domain of HSP90 chaperone/DNA topoisomerase II/histidine kinase"/>
    <property type="match status" value="1"/>
</dbReference>
<keyword evidence="12 14" id="KW-0902">Two-component regulatory system</keyword>
<comment type="subcellular location">
    <subcellularLocation>
        <location evidence="2 14">Cell inner membrane</location>
    </subcellularLocation>
</comment>
<dbReference type="InterPro" id="IPR004358">
    <property type="entry name" value="Sig_transdc_His_kin-like_C"/>
</dbReference>
<dbReference type="SMART" id="SM00387">
    <property type="entry name" value="HATPase_c"/>
    <property type="match status" value="1"/>
</dbReference>
<dbReference type="NCBIfam" id="TIGR01386">
    <property type="entry name" value="cztS_silS_copS"/>
    <property type="match status" value="1"/>
</dbReference>
<evidence type="ECO:0000259" key="15">
    <source>
        <dbReference type="PROSITE" id="PS50109"/>
    </source>
</evidence>
<dbReference type="EC" id="2.7.13.3" evidence="14"/>
<keyword evidence="5" id="KW-0597">Phosphoprotein</keyword>
<evidence type="ECO:0000256" key="4">
    <source>
        <dbReference type="ARBA" id="ARBA00022519"/>
    </source>
</evidence>
<dbReference type="InterPro" id="IPR005467">
    <property type="entry name" value="His_kinase_dom"/>
</dbReference>
<evidence type="ECO:0000256" key="9">
    <source>
        <dbReference type="ARBA" id="ARBA00022777"/>
    </source>
</evidence>
<feature type="domain" description="HAMP" evidence="16">
    <location>
        <begin position="171"/>
        <end position="224"/>
    </location>
</feature>
<comment type="catalytic activity">
    <reaction evidence="1 14">
        <text>ATP + protein L-histidine = ADP + protein N-phospho-L-histidine.</text>
        <dbReference type="EC" id="2.7.13.3"/>
    </reaction>
</comment>
<dbReference type="CDD" id="cd00075">
    <property type="entry name" value="HATPase"/>
    <property type="match status" value="1"/>
</dbReference>
<evidence type="ECO:0000256" key="6">
    <source>
        <dbReference type="ARBA" id="ARBA00022679"/>
    </source>
</evidence>
<evidence type="ECO:0000256" key="7">
    <source>
        <dbReference type="ARBA" id="ARBA00022692"/>
    </source>
</evidence>
<dbReference type="SMART" id="SM00388">
    <property type="entry name" value="HisKA"/>
    <property type="match status" value="1"/>
</dbReference>
<dbReference type="Pfam" id="PF00512">
    <property type="entry name" value="HisKA"/>
    <property type="match status" value="1"/>
</dbReference>
<dbReference type="Proteomes" id="UP000464787">
    <property type="component" value="Chromosome"/>
</dbReference>
<keyword evidence="7 14" id="KW-0812">Transmembrane</keyword>
<evidence type="ECO:0000256" key="3">
    <source>
        <dbReference type="ARBA" id="ARBA00022475"/>
    </source>
</evidence>
<dbReference type="SMART" id="SM00304">
    <property type="entry name" value="HAMP"/>
    <property type="match status" value="1"/>
</dbReference>
<dbReference type="RefSeq" id="WP_160554311.1">
    <property type="nucleotide sequence ID" value="NZ_CP047650.1"/>
</dbReference>
<evidence type="ECO:0000256" key="2">
    <source>
        <dbReference type="ARBA" id="ARBA00004533"/>
    </source>
</evidence>
<dbReference type="KEGG" id="xyk:GT347_22495"/>
<keyword evidence="8 14" id="KW-0547">Nucleotide-binding</keyword>
<dbReference type="InterPro" id="IPR036097">
    <property type="entry name" value="HisK_dim/P_sf"/>
</dbReference>
<dbReference type="GO" id="GO:0005886">
    <property type="term" value="C:plasma membrane"/>
    <property type="evidence" value="ECO:0007669"/>
    <property type="project" value="UniProtKB-SubCell"/>
</dbReference>
<dbReference type="PROSITE" id="PS50109">
    <property type="entry name" value="HIS_KIN"/>
    <property type="match status" value="1"/>
</dbReference>
<accession>A0A857J8X9</accession>
<feature type="transmembrane region" description="Helical" evidence="14">
    <location>
        <begin position="150"/>
        <end position="170"/>
    </location>
</feature>
<dbReference type="Gene3D" id="3.30.565.10">
    <property type="entry name" value="Histidine kinase-like ATPase, C-terminal domain"/>
    <property type="match status" value="1"/>
</dbReference>
<keyword evidence="9 14" id="KW-0418">Kinase</keyword>
<evidence type="ECO:0000256" key="11">
    <source>
        <dbReference type="ARBA" id="ARBA00022989"/>
    </source>
</evidence>
<dbReference type="PRINTS" id="PR00344">
    <property type="entry name" value="BCTRLSENSOR"/>
</dbReference>
<keyword evidence="11 14" id="KW-1133">Transmembrane helix</keyword>
<dbReference type="SUPFAM" id="SSF47384">
    <property type="entry name" value="Homodimeric domain of signal transducing histidine kinase"/>
    <property type="match status" value="1"/>
</dbReference>
<dbReference type="PANTHER" id="PTHR45436">
    <property type="entry name" value="SENSOR HISTIDINE KINASE YKOH"/>
    <property type="match status" value="1"/>
</dbReference>
<dbReference type="Pfam" id="PF00672">
    <property type="entry name" value="HAMP"/>
    <property type="match status" value="1"/>
</dbReference>
<evidence type="ECO:0000256" key="12">
    <source>
        <dbReference type="ARBA" id="ARBA00023012"/>
    </source>
</evidence>
<keyword evidence="6 14" id="KW-0808">Transferase</keyword>
<dbReference type="InterPro" id="IPR003594">
    <property type="entry name" value="HATPase_dom"/>
</dbReference>
<dbReference type="Gene3D" id="6.10.340.10">
    <property type="match status" value="1"/>
</dbReference>
<evidence type="ECO:0000256" key="10">
    <source>
        <dbReference type="ARBA" id="ARBA00022840"/>
    </source>
</evidence>
<dbReference type="AlphaFoldDB" id="A0A857J8X9"/>
<proteinExistence type="predicted"/>
<dbReference type="InterPro" id="IPR003660">
    <property type="entry name" value="HAMP_dom"/>
</dbReference>
<dbReference type="EMBL" id="CP047650">
    <property type="protein sequence ID" value="QHJ00501.1"/>
    <property type="molecule type" value="Genomic_DNA"/>
</dbReference>
<dbReference type="GO" id="GO:0000155">
    <property type="term" value="F:phosphorelay sensor kinase activity"/>
    <property type="evidence" value="ECO:0007669"/>
    <property type="project" value="InterPro"/>
</dbReference>
<evidence type="ECO:0000256" key="8">
    <source>
        <dbReference type="ARBA" id="ARBA00022741"/>
    </source>
</evidence>
<keyword evidence="3 14" id="KW-1003">Cell membrane</keyword>
<dbReference type="Gene3D" id="1.10.287.130">
    <property type="match status" value="1"/>
</dbReference>
<name>A0A857J8X9_9BURK</name>
<gene>
    <name evidence="17" type="ORF">GT347_22495</name>
</gene>
<keyword evidence="10 14" id="KW-0067">ATP-binding</keyword>